<feature type="binding site" evidence="7">
    <location>
        <position position="191"/>
    </location>
    <ligand>
        <name>L-glutamate</name>
        <dbReference type="ChEBI" id="CHEBI:29985"/>
    </ligand>
</feature>
<feature type="binding site" evidence="7">
    <location>
        <position position="173"/>
    </location>
    <ligand>
        <name>L-glutamate</name>
        <dbReference type="ChEBI" id="CHEBI:29985"/>
    </ligand>
</feature>
<keyword evidence="6 7" id="KW-0030">Aminoacyl-tRNA synthetase</keyword>
<evidence type="ECO:0000256" key="3">
    <source>
        <dbReference type="ARBA" id="ARBA00022741"/>
    </source>
</evidence>
<dbReference type="PANTHER" id="PTHR43311">
    <property type="entry name" value="GLUTAMATE--TRNA LIGASE"/>
    <property type="match status" value="1"/>
</dbReference>
<evidence type="ECO:0000256" key="4">
    <source>
        <dbReference type="ARBA" id="ARBA00022833"/>
    </source>
</evidence>
<feature type="binding site" evidence="7">
    <location>
        <position position="115"/>
    </location>
    <ligand>
        <name>Zn(2+)</name>
        <dbReference type="ChEBI" id="CHEBI:29105"/>
    </ligand>
</feature>
<dbReference type="GO" id="GO:0005524">
    <property type="term" value="F:ATP binding"/>
    <property type="evidence" value="ECO:0007669"/>
    <property type="project" value="UniProtKB-KW"/>
</dbReference>
<dbReference type="AlphaFoldDB" id="A0A1I4TQ22"/>
<proteinExistence type="inferred from homology"/>
<evidence type="ECO:0000313" key="11">
    <source>
        <dbReference type="Proteomes" id="UP000243629"/>
    </source>
</evidence>
<comment type="similarity">
    <text evidence="7">Belongs to the class-I aminoacyl-tRNA synthetase family. GluQ subfamily.</text>
</comment>
<keyword evidence="11" id="KW-1185">Reference proteome</keyword>
<name>A0A1I4TQ22_9GAMM</name>
<dbReference type="EMBL" id="FOUI01000015">
    <property type="protein sequence ID" value="SFM78828.1"/>
    <property type="molecule type" value="Genomic_DNA"/>
</dbReference>
<dbReference type="GO" id="GO:0008270">
    <property type="term" value="F:zinc ion binding"/>
    <property type="evidence" value="ECO:0007669"/>
    <property type="project" value="UniProtKB-UniRule"/>
</dbReference>
<feature type="binding site" evidence="7">
    <location>
        <position position="101"/>
    </location>
    <ligand>
        <name>Zn(2+)</name>
        <dbReference type="ChEBI" id="CHEBI:29105"/>
    </ligand>
</feature>
<organism evidence="10 11">
    <name type="scientific">Halopseudomonas yangmingensis</name>
    <dbReference type="NCBI Taxonomy" id="1720063"/>
    <lineage>
        <taxon>Bacteria</taxon>
        <taxon>Pseudomonadati</taxon>
        <taxon>Pseudomonadota</taxon>
        <taxon>Gammaproteobacteria</taxon>
        <taxon>Pseudomonadales</taxon>
        <taxon>Pseudomonadaceae</taxon>
        <taxon>Halopseudomonas</taxon>
    </lineage>
</organism>
<evidence type="ECO:0000256" key="5">
    <source>
        <dbReference type="ARBA" id="ARBA00022840"/>
    </source>
</evidence>
<keyword evidence="2 7" id="KW-0479">Metal-binding</keyword>
<keyword evidence="8" id="KW-0648">Protein biosynthesis</keyword>
<dbReference type="NCBIfam" id="TIGR03838">
    <property type="entry name" value="queuosine_YadB"/>
    <property type="match status" value="1"/>
</dbReference>
<sequence length="300" mass="33478">MSDTPYRGRFAPTPSGPLHFGSLLAALASFLDARQQGGTWMLRMEDLDQPRVQPGAADSILRTLEHYNLYWDGDIRWQSQHLPHYQGILQGLLDCGLAFVCDCSRSQLSTTNGIYDGHCRDRKLGNTADRAVRLRVDNAETGFTDRLQGPFSQHLEADVGDFVIRRRDGIIAYQLAVVADDIQQQINQVVRGADLLDSTPRQLWLYQKLDARPPHYLHIPLAMRSDGNKLSKRLGSPPLSDKGAAQTLFLALQVLQQAPPAEAQGTPVSELLEWAVRHWNPHRLPACTQLPADILPTHLA</sequence>
<dbReference type="Pfam" id="PF00749">
    <property type="entry name" value="tRNA-synt_1c"/>
    <property type="match status" value="1"/>
</dbReference>
<accession>A0A1I4TQ22</accession>
<dbReference type="STRING" id="1720063.SAMN05216217_11567"/>
<evidence type="ECO:0000256" key="2">
    <source>
        <dbReference type="ARBA" id="ARBA00022723"/>
    </source>
</evidence>
<dbReference type="GO" id="GO:0006424">
    <property type="term" value="P:glutamyl-tRNA aminoacylation"/>
    <property type="evidence" value="ECO:0007669"/>
    <property type="project" value="InterPro"/>
</dbReference>
<dbReference type="PANTHER" id="PTHR43311:SF1">
    <property type="entry name" value="GLUTAMYL-Q TRNA(ASP) SYNTHETASE"/>
    <property type="match status" value="1"/>
</dbReference>
<feature type="binding site" evidence="7">
    <location>
        <begin position="9"/>
        <end position="13"/>
    </location>
    <ligand>
        <name>L-glutamate</name>
        <dbReference type="ChEBI" id="CHEBI:29985"/>
    </ligand>
</feature>
<comment type="cofactor">
    <cofactor evidence="7">
        <name>Zn(2+)</name>
        <dbReference type="ChEBI" id="CHEBI:29105"/>
    </cofactor>
    <text evidence="7">Binds 1 zinc ion per subunit.</text>
</comment>
<dbReference type="OrthoDB" id="9807503at2"/>
<evidence type="ECO:0000256" key="8">
    <source>
        <dbReference type="RuleBase" id="RU363037"/>
    </source>
</evidence>
<keyword evidence="3 7" id="KW-0547">Nucleotide-binding</keyword>
<gene>
    <name evidence="7" type="primary">gluQ</name>
    <name evidence="10" type="ORF">SAMN05216217_11567</name>
</gene>
<feature type="short sequence motif" description="'KMSKS' region" evidence="7">
    <location>
        <begin position="229"/>
        <end position="233"/>
    </location>
</feature>
<evidence type="ECO:0000256" key="6">
    <source>
        <dbReference type="ARBA" id="ARBA00023146"/>
    </source>
</evidence>
<keyword evidence="5 7" id="KW-0067">ATP-binding</keyword>
<dbReference type="GO" id="GO:0004818">
    <property type="term" value="F:glutamate-tRNA ligase activity"/>
    <property type="evidence" value="ECO:0007669"/>
    <property type="project" value="TreeGrafter"/>
</dbReference>
<dbReference type="FunFam" id="3.40.50.620:FF:000093">
    <property type="entry name" value="Glutamyl-Q tRNA(Asp) synthetase"/>
    <property type="match status" value="1"/>
</dbReference>
<dbReference type="GO" id="GO:0006400">
    <property type="term" value="P:tRNA modification"/>
    <property type="evidence" value="ECO:0007669"/>
    <property type="project" value="InterPro"/>
</dbReference>
<dbReference type="InterPro" id="IPR020058">
    <property type="entry name" value="Glu/Gln-tRNA-synth_Ib_cat-dom"/>
</dbReference>
<feature type="short sequence motif" description="'HIGH' region" evidence="7">
    <location>
        <begin position="12"/>
        <end position="22"/>
    </location>
</feature>
<keyword evidence="4 7" id="KW-0862">Zinc</keyword>
<dbReference type="GO" id="GO:0005829">
    <property type="term" value="C:cytosol"/>
    <property type="evidence" value="ECO:0007669"/>
    <property type="project" value="TreeGrafter"/>
</dbReference>
<evidence type="ECO:0000313" key="10">
    <source>
        <dbReference type="EMBL" id="SFM78828.1"/>
    </source>
</evidence>
<dbReference type="PRINTS" id="PR00987">
    <property type="entry name" value="TRNASYNTHGLU"/>
</dbReference>
<evidence type="ECO:0000256" key="7">
    <source>
        <dbReference type="HAMAP-Rule" id="MF_01428"/>
    </source>
</evidence>
<reference evidence="11" key="1">
    <citation type="submission" date="2016-10" db="EMBL/GenBank/DDBJ databases">
        <authorList>
            <person name="Varghese N."/>
            <person name="Submissions S."/>
        </authorList>
    </citation>
    <scope>NUCLEOTIDE SEQUENCE [LARGE SCALE GENOMIC DNA]</scope>
    <source>
        <strain evidence="11">DSM 24213</strain>
    </source>
</reference>
<protein>
    <recommendedName>
        <fullName evidence="7">Glutamyl-Q tRNA(Asp) synthetase</fullName>
        <shortName evidence="7">Glu-Q-RSs</shortName>
        <ecNumber evidence="7">6.1.1.-</ecNumber>
    </recommendedName>
</protein>
<dbReference type="Proteomes" id="UP000243629">
    <property type="component" value="Unassembled WGS sequence"/>
</dbReference>
<feature type="binding site" evidence="7">
    <location>
        <position position="103"/>
    </location>
    <ligand>
        <name>Zn(2+)</name>
        <dbReference type="ChEBI" id="CHEBI:29105"/>
    </ligand>
</feature>
<feature type="domain" description="Glutamyl/glutaminyl-tRNA synthetase class Ib catalytic" evidence="9">
    <location>
        <begin position="7"/>
        <end position="234"/>
    </location>
</feature>
<dbReference type="InterPro" id="IPR000924">
    <property type="entry name" value="Glu/Gln-tRNA-synth"/>
</dbReference>
<evidence type="ECO:0000256" key="1">
    <source>
        <dbReference type="ARBA" id="ARBA00022598"/>
    </source>
</evidence>
<feature type="binding site" evidence="7">
    <location>
        <position position="119"/>
    </location>
    <ligand>
        <name>Zn(2+)</name>
        <dbReference type="ChEBI" id="CHEBI:29105"/>
    </ligand>
</feature>
<dbReference type="HAMAP" id="MF_01428">
    <property type="entry name" value="Glu_Q_tRNA_synth"/>
    <property type="match status" value="1"/>
</dbReference>
<feature type="binding site" evidence="7">
    <location>
        <position position="232"/>
    </location>
    <ligand>
        <name>ATP</name>
        <dbReference type="ChEBI" id="CHEBI:30616"/>
    </ligand>
</feature>
<feature type="binding site" evidence="7">
    <location>
        <position position="45"/>
    </location>
    <ligand>
        <name>L-glutamate</name>
        <dbReference type="ChEBI" id="CHEBI:29985"/>
    </ligand>
</feature>
<dbReference type="Gene3D" id="3.40.50.620">
    <property type="entry name" value="HUPs"/>
    <property type="match status" value="1"/>
</dbReference>
<dbReference type="InterPro" id="IPR022380">
    <property type="entry name" value="Glu-Q_tRNA(Asp)_Synthase"/>
</dbReference>
<dbReference type="InterPro" id="IPR049940">
    <property type="entry name" value="GluQ/Sye"/>
</dbReference>
<dbReference type="RefSeq" id="WP_093477947.1">
    <property type="nucleotide sequence ID" value="NZ_FOUI01000015.1"/>
</dbReference>
<dbReference type="SUPFAM" id="SSF52374">
    <property type="entry name" value="Nucleotidylyl transferase"/>
    <property type="match status" value="1"/>
</dbReference>
<evidence type="ECO:0000259" key="9">
    <source>
        <dbReference type="Pfam" id="PF00749"/>
    </source>
</evidence>
<dbReference type="EC" id="6.1.1.-" evidence="7"/>
<dbReference type="NCBIfam" id="NF004314">
    <property type="entry name" value="PRK05710.1-3"/>
    <property type="match status" value="1"/>
</dbReference>
<keyword evidence="1 7" id="KW-0436">Ligase</keyword>
<comment type="function">
    <text evidence="7">Catalyzes the tRNA-independent activation of glutamate in presence of ATP and the subsequent transfer of glutamate onto a tRNA(Asp). Glutamate is transferred on the 2-amino-5-(4,5-dihydroxy-2-cyclopenten-1-yl) moiety of the queuosine in the wobble position of the QUC anticodon.</text>
</comment>
<dbReference type="InterPro" id="IPR014729">
    <property type="entry name" value="Rossmann-like_a/b/a_fold"/>
</dbReference>